<dbReference type="AlphaFoldDB" id="A0A812JW46"/>
<accession>A0A812JW46</accession>
<comment type="caution">
    <text evidence="2">The sequence shown here is derived from an EMBL/GenBank/DDBJ whole genome shotgun (WGS) entry which is preliminary data.</text>
</comment>
<dbReference type="Proteomes" id="UP000604046">
    <property type="component" value="Unassembled WGS sequence"/>
</dbReference>
<feature type="region of interest" description="Disordered" evidence="1">
    <location>
        <begin position="53"/>
        <end position="80"/>
    </location>
</feature>
<evidence type="ECO:0000256" key="1">
    <source>
        <dbReference type="SAM" id="MobiDB-lite"/>
    </source>
</evidence>
<organism evidence="2 3">
    <name type="scientific">Symbiodinium natans</name>
    <dbReference type="NCBI Taxonomy" id="878477"/>
    <lineage>
        <taxon>Eukaryota</taxon>
        <taxon>Sar</taxon>
        <taxon>Alveolata</taxon>
        <taxon>Dinophyceae</taxon>
        <taxon>Suessiales</taxon>
        <taxon>Symbiodiniaceae</taxon>
        <taxon>Symbiodinium</taxon>
    </lineage>
</organism>
<proteinExistence type="predicted"/>
<name>A0A812JW46_9DINO</name>
<reference evidence="2" key="1">
    <citation type="submission" date="2021-02" db="EMBL/GenBank/DDBJ databases">
        <authorList>
            <person name="Dougan E. K."/>
            <person name="Rhodes N."/>
            <person name="Thang M."/>
            <person name="Chan C."/>
        </authorList>
    </citation>
    <scope>NUCLEOTIDE SEQUENCE</scope>
</reference>
<protein>
    <submittedName>
        <fullName evidence="2">Uncharacterized protein</fullName>
    </submittedName>
</protein>
<feature type="compositionally biased region" description="Basic and acidic residues" evidence="1">
    <location>
        <begin position="53"/>
        <end position="72"/>
    </location>
</feature>
<dbReference type="EMBL" id="CAJNDS010000525">
    <property type="protein sequence ID" value="CAE7215525.1"/>
    <property type="molecule type" value="Genomic_DNA"/>
</dbReference>
<sequence length="121" mass="13589">MTRTKSRLQIEGCLAASLAFRRSCALDQDLYQPYEAHAEQAYLAKEAERAERAEKKRLAGERKSNREAEDAAKPSASSASEIVVAVSVPGRVWRESPEVAQAEEDFICFKKSEKESQEVPW</sequence>
<keyword evidence="3" id="KW-1185">Reference proteome</keyword>
<gene>
    <name evidence="2" type="ORF">SNAT2548_LOCUS7556</name>
</gene>
<evidence type="ECO:0000313" key="3">
    <source>
        <dbReference type="Proteomes" id="UP000604046"/>
    </source>
</evidence>
<evidence type="ECO:0000313" key="2">
    <source>
        <dbReference type="EMBL" id="CAE7215525.1"/>
    </source>
</evidence>